<dbReference type="OrthoDB" id="3246846at2759"/>
<dbReference type="SUPFAM" id="SSF54768">
    <property type="entry name" value="dsRNA-binding domain-like"/>
    <property type="match status" value="1"/>
</dbReference>
<evidence type="ECO:0000259" key="3">
    <source>
        <dbReference type="PROSITE" id="PS50137"/>
    </source>
</evidence>
<evidence type="ECO:0000256" key="1">
    <source>
        <dbReference type="PROSITE-ProRule" id="PRU00266"/>
    </source>
</evidence>
<dbReference type="InParanoid" id="A0A369KEV2"/>
<keyword evidence="1" id="KW-0694">RNA-binding</keyword>
<comment type="caution">
    <text evidence="4">The sequence shown here is derived from an EMBL/GenBank/DDBJ whole genome shotgun (WGS) entry which is preliminary data.</text>
</comment>
<dbReference type="PROSITE" id="PS50137">
    <property type="entry name" value="DS_RBD"/>
    <property type="match status" value="1"/>
</dbReference>
<name>A0A369KEV2_HYPMA</name>
<evidence type="ECO:0000313" key="4">
    <source>
        <dbReference type="EMBL" id="RDB29436.1"/>
    </source>
</evidence>
<gene>
    <name evidence="4" type="ORF">Hypma_015995</name>
</gene>
<keyword evidence="5" id="KW-1185">Reference proteome</keyword>
<accession>A0A369KEV2</accession>
<dbReference type="EMBL" id="LUEZ02000010">
    <property type="protein sequence ID" value="RDB29436.1"/>
    <property type="molecule type" value="Genomic_DNA"/>
</dbReference>
<dbReference type="Gene3D" id="3.30.160.20">
    <property type="match status" value="1"/>
</dbReference>
<organism evidence="4 5">
    <name type="scientific">Hypsizygus marmoreus</name>
    <name type="common">White beech mushroom</name>
    <name type="synonym">Agaricus marmoreus</name>
    <dbReference type="NCBI Taxonomy" id="39966"/>
    <lineage>
        <taxon>Eukaryota</taxon>
        <taxon>Fungi</taxon>
        <taxon>Dikarya</taxon>
        <taxon>Basidiomycota</taxon>
        <taxon>Agaricomycotina</taxon>
        <taxon>Agaricomycetes</taxon>
        <taxon>Agaricomycetidae</taxon>
        <taxon>Agaricales</taxon>
        <taxon>Tricholomatineae</taxon>
        <taxon>Lyophyllaceae</taxon>
        <taxon>Hypsizygus</taxon>
    </lineage>
</organism>
<feature type="domain" description="DRBM" evidence="3">
    <location>
        <begin position="5"/>
        <end position="74"/>
    </location>
</feature>
<evidence type="ECO:0000313" key="5">
    <source>
        <dbReference type="Proteomes" id="UP000076154"/>
    </source>
</evidence>
<dbReference type="GO" id="GO:0003723">
    <property type="term" value="F:RNA binding"/>
    <property type="evidence" value="ECO:0007669"/>
    <property type="project" value="UniProtKB-UniRule"/>
</dbReference>
<reference evidence="4" key="1">
    <citation type="submission" date="2018-04" db="EMBL/GenBank/DDBJ databases">
        <title>Whole genome sequencing of Hypsizygus marmoreus.</title>
        <authorList>
            <person name="Choi I.-G."/>
            <person name="Min B."/>
            <person name="Kim J.-G."/>
            <person name="Kim S."/>
            <person name="Oh Y.-L."/>
            <person name="Kong W.-S."/>
            <person name="Park H."/>
            <person name="Jeong J."/>
            <person name="Song E.-S."/>
        </authorList>
    </citation>
    <scope>NUCLEOTIDE SEQUENCE [LARGE SCALE GENOMIC DNA]</scope>
    <source>
        <strain evidence="4">51987-8</strain>
    </source>
</reference>
<feature type="compositionally biased region" description="Polar residues" evidence="2">
    <location>
        <begin position="26"/>
        <end position="42"/>
    </location>
</feature>
<protein>
    <recommendedName>
        <fullName evidence="3">DRBM domain-containing protein</fullName>
    </recommendedName>
</protein>
<sequence length="78" mass="8135">MSKTGGTSGLNNYLQNNGLLSALSWKDSTSGPRNAPTWTSVCKINGEERGTGTGTHKHIARDNAADAALKSLTEESAS</sequence>
<proteinExistence type="predicted"/>
<dbReference type="SMART" id="SM00358">
    <property type="entry name" value="DSRM"/>
    <property type="match status" value="1"/>
</dbReference>
<feature type="region of interest" description="Disordered" evidence="2">
    <location>
        <begin position="23"/>
        <end position="61"/>
    </location>
</feature>
<dbReference type="AlphaFoldDB" id="A0A369KEV2"/>
<evidence type="ECO:0000256" key="2">
    <source>
        <dbReference type="SAM" id="MobiDB-lite"/>
    </source>
</evidence>
<dbReference type="InterPro" id="IPR014720">
    <property type="entry name" value="dsRBD_dom"/>
</dbReference>
<dbReference type="Pfam" id="PF00035">
    <property type="entry name" value="dsrm"/>
    <property type="match status" value="1"/>
</dbReference>
<dbReference type="Proteomes" id="UP000076154">
    <property type="component" value="Unassembled WGS sequence"/>
</dbReference>